<dbReference type="InterPro" id="IPR012312">
    <property type="entry name" value="Hemerythrin-like"/>
</dbReference>
<evidence type="ECO:0000313" key="2">
    <source>
        <dbReference type="EMBL" id="SFE36465.1"/>
    </source>
</evidence>
<dbReference type="Proteomes" id="UP000199516">
    <property type="component" value="Unassembled WGS sequence"/>
</dbReference>
<feature type="domain" description="Hemerythrin-like" evidence="1">
    <location>
        <begin position="18"/>
        <end position="137"/>
    </location>
</feature>
<evidence type="ECO:0000313" key="3">
    <source>
        <dbReference type="Proteomes" id="UP000199516"/>
    </source>
</evidence>
<accession>A0A1I1ZXT9</accession>
<keyword evidence="3" id="KW-1185">Reference proteome</keyword>
<evidence type="ECO:0000259" key="1">
    <source>
        <dbReference type="Pfam" id="PF01814"/>
    </source>
</evidence>
<dbReference type="Gene3D" id="1.20.120.520">
    <property type="entry name" value="nmb1532 protein domain like"/>
    <property type="match status" value="1"/>
</dbReference>
<name>A0A1I1ZXT9_9BACI</name>
<organism evidence="2 3">
    <name type="scientific">Alteribacillus iranensis</name>
    <dbReference type="NCBI Taxonomy" id="930128"/>
    <lineage>
        <taxon>Bacteria</taxon>
        <taxon>Bacillati</taxon>
        <taxon>Bacillota</taxon>
        <taxon>Bacilli</taxon>
        <taxon>Bacillales</taxon>
        <taxon>Bacillaceae</taxon>
        <taxon>Alteribacillus</taxon>
    </lineage>
</organism>
<protein>
    <submittedName>
        <fullName evidence="2">Hemerythrin HHE cation binding domain-containing protein</fullName>
    </submittedName>
</protein>
<dbReference type="GO" id="GO:0005886">
    <property type="term" value="C:plasma membrane"/>
    <property type="evidence" value="ECO:0007669"/>
    <property type="project" value="TreeGrafter"/>
</dbReference>
<dbReference type="STRING" id="930128.SAMN05192532_101517"/>
<dbReference type="EMBL" id="FONT01000001">
    <property type="protein sequence ID" value="SFE36465.1"/>
    <property type="molecule type" value="Genomic_DNA"/>
</dbReference>
<reference evidence="2 3" key="1">
    <citation type="submission" date="2016-10" db="EMBL/GenBank/DDBJ databases">
        <authorList>
            <person name="de Groot N.N."/>
        </authorList>
    </citation>
    <scope>NUCLEOTIDE SEQUENCE [LARGE SCALE GENOMIC DNA]</scope>
    <source>
        <strain evidence="2 3">DSM 23995</strain>
    </source>
</reference>
<gene>
    <name evidence="2" type="ORF">SAMN05192532_101517</name>
</gene>
<sequence>MGKGKGIKRHESLYPLSHHHHSALFLALKLKRAGTEEARDSVEKVWHDLKEFWEPDGQNHFREEEEILLPAYYEYGPIETPEIQEMLIEHVKIRSAFYSLIQDSPDSTPEELLPRMHELGQMLEEHVRKEERIIFPVIEKAIPEEKLQELSVYFT</sequence>
<dbReference type="PANTHER" id="PTHR39966:SF3">
    <property type="entry name" value="DUF438 DOMAIN-CONTAINING PROTEIN"/>
    <property type="match status" value="1"/>
</dbReference>
<dbReference type="PANTHER" id="PTHR39966">
    <property type="entry name" value="BLL2471 PROTEIN-RELATED"/>
    <property type="match status" value="1"/>
</dbReference>
<proteinExistence type="predicted"/>
<dbReference type="AlphaFoldDB" id="A0A1I1ZXT9"/>
<dbReference type="RefSeq" id="WP_245757780.1">
    <property type="nucleotide sequence ID" value="NZ_FONT01000001.1"/>
</dbReference>
<dbReference type="Pfam" id="PF01814">
    <property type="entry name" value="Hemerythrin"/>
    <property type="match status" value="1"/>
</dbReference>